<proteinExistence type="inferred from homology"/>
<dbReference type="InterPro" id="IPR036388">
    <property type="entry name" value="WH-like_DNA-bd_sf"/>
</dbReference>
<keyword evidence="3" id="KW-0731">Sigma factor</keyword>
<comment type="similarity">
    <text evidence="1">Belongs to the sigma-70 factor family. ECF subfamily.</text>
</comment>
<evidence type="ECO:0000256" key="4">
    <source>
        <dbReference type="ARBA" id="ARBA00023163"/>
    </source>
</evidence>
<dbReference type="InterPro" id="IPR014284">
    <property type="entry name" value="RNA_pol_sigma-70_dom"/>
</dbReference>
<evidence type="ECO:0000256" key="1">
    <source>
        <dbReference type="ARBA" id="ARBA00010641"/>
    </source>
</evidence>
<dbReference type="EMBL" id="VLLG01000006">
    <property type="protein sequence ID" value="TWI82553.1"/>
    <property type="molecule type" value="Genomic_DNA"/>
</dbReference>
<dbReference type="InterPro" id="IPR013249">
    <property type="entry name" value="RNA_pol_sigma70_r4_t2"/>
</dbReference>
<evidence type="ECO:0000259" key="5">
    <source>
        <dbReference type="Pfam" id="PF04542"/>
    </source>
</evidence>
<dbReference type="InterPro" id="IPR013325">
    <property type="entry name" value="RNA_pol_sigma_r2"/>
</dbReference>
<keyword evidence="4" id="KW-0804">Transcription</keyword>
<feature type="domain" description="RNA polymerase sigma-70 region 2" evidence="5">
    <location>
        <begin position="25"/>
        <end position="91"/>
    </location>
</feature>
<dbReference type="NCBIfam" id="TIGR02937">
    <property type="entry name" value="sigma70-ECF"/>
    <property type="match status" value="1"/>
</dbReference>
<feature type="domain" description="RNA polymerase sigma factor 70 region 4 type 2" evidence="6">
    <location>
        <begin position="124"/>
        <end position="170"/>
    </location>
</feature>
<keyword evidence="8" id="KW-1185">Reference proteome</keyword>
<dbReference type="InterPro" id="IPR013324">
    <property type="entry name" value="RNA_pol_sigma_r3/r4-like"/>
</dbReference>
<dbReference type="SUPFAM" id="SSF88659">
    <property type="entry name" value="Sigma3 and sigma4 domains of RNA polymerase sigma factors"/>
    <property type="match status" value="1"/>
</dbReference>
<reference evidence="7 8" key="1">
    <citation type="journal article" date="2013" name="Stand. Genomic Sci.">
        <title>Genomic Encyclopedia of Type Strains, Phase I: The one thousand microbial genomes (KMG-I) project.</title>
        <authorList>
            <person name="Kyrpides N.C."/>
            <person name="Woyke T."/>
            <person name="Eisen J.A."/>
            <person name="Garrity G."/>
            <person name="Lilburn T.G."/>
            <person name="Beck B.J."/>
            <person name="Whitman W.B."/>
            <person name="Hugenholtz P."/>
            <person name="Klenk H.P."/>
        </authorList>
    </citation>
    <scope>NUCLEOTIDE SEQUENCE [LARGE SCALE GENOMIC DNA]</scope>
    <source>
        <strain evidence="7 8">DSM 13484</strain>
    </source>
</reference>
<accession>A0A562SN17</accession>
<dbReference type="PANTHER" id="PTHR43133">
    <property type="entry name" value="RNA POLYMERASE ECF-TYPE SIGMA FACTO"/>
    <property type="match status" value="1"/>
</dbReference>
<name>A0A562SN17_CHIJA</name>
<evidence type="ECO:0000256" key="3">
    <source>
        <dbReference type="ARBA" id="ARBA00023082"/>
    </source>
</evidence>
<dbReference type="GO" id="GO:0006352">
    <property type="term" value="P:DNA-templated transcription initiation"/>
    <property type="evidence" value="ECO:0007669"/>
    <property type="project" value="InterPro"/>
</dbReference>
<dbReference type="Gene3D" id="1.10.10.10">
    <property type="entry name" value="Winged helix-like DNA-binding domain superfamily/Winged helix DNA-binding domain"/>
    <property type="match status" value="1"/>
</dbReference>
<evidence type="ECO:0000256" key="2">
    <source>
        <dbReference type="ARBA" id="ARBA00023015"/>
    </source>
</evidence>
<sequence length="195" mass="23163">MRMAYTEGELLQRAAAGNRQAFSTLYEDCLHDLYQYLYLFTRSKETTEDIIQEIFVKLWEQKAQLTAIRSFRQYLFRMARNKVIDHIRSRRLHHRVTADLLAGADASYADCDHKTLTSQYFHIARQAVEQLPDKRRLIFRLNTEEQLSLDEIASRLNISKSVVKKQLYAAQHYVRRYLREHAELIHLLVAFAYLH</sequence>
<evidence type="ECO:0000313" key="8">
    <source>
        <dbReference type="Proteomes" id="UP000316778"/>
    </source>
</evidence>
<dbReference type="InterPro" id="IPR007627">
    <property type="entry name" value="RNA_pol_sigma70_r2"/>
</dbReference>
<dbReference type="InterPro" id="IPR039425">
    <property type="entry name" value="RNA_pol_sigma-70-like"/>
</dbReference>
<evidence type="ECO:0000313" key="7">
    <source>
        <dbReference type="EMBL" id="TWI82553.1"/>
    </source>
</evidence>
<dbReference type="GO" id="GO:0016987">
    <property type="term" value="F:sigma factor activity"/>
    <property type="evidence" value="ECO:0007669"/>
    <property type="project" value="UniProtKB-KW"/>
</dbReference>
<evidence type="ECO:0000259" key="6">
    <source>
        <dbReference type="Pfam" id="PF08281"/>
    </source>
</evidence>
<dbReference type="PANTHER" id="PTHR43133:SF46">
    <property type="entry name" value="RNA POLYMERASE SIGMA-70 FACTOR ECF SUBFAMILY"/>
    <property type="match status" value="1"/>
</dbReference>
<dbReference type="GO" id="GO:0003677">
    <property type="term" value="F:DNA binding"/>
    <property type="evidence" value="ECO:0007669"/>
    <property type="project" value="InterPro"/>
</dbReference>
<dbReference type="Proteomes" id="UP000316778">
    <property type="component" value="Unassembled WGS sequence"/>
</dbReference>
<dbReference type="Pfam" id="PF08281">
    <property type="entry name" value="Sigma70_r4_2"/>
    <property type="match status" value="1"/>
</dbReference>
<dbReference type="Gene3D" id="1.10.1740.10">
    <property type="match status" value="1"/>
</dbReference>
<comment type="caution">
    <text evidence="7">The sequence shown here is derived from an EMBL/GenBank/DDBJ whole genome shotgun (WGS) entry which is preliminary data.</text>
</comment>
<dbReference type="SUPFAM" id="SSF88946">
    <property type="entry name" value="Sigma2 domain of RNA polymerase sigma factors"/>
    <property type="match status" value="1"/>
</dbReference>
<dbReference type="Pfam" id="PF04542">
    <property type="entry name" value="Sigma70_r2"/>
    <property type="match status" value="1"/>
</dbReference>
<keyword evidence="2" id="KW-0805">Transcription regulation</keyword>
<gene>
    <name evidence="7" type="ORF">LX66_5127</name>
</gene>
<organism evidence="7 8">
    <name type="scientific">Chitinophaga japonensis</name>
    <name type="common">Flexibacter japonensis</name>
    <dbReference type="NCBI Taxonomy" id="104662"/>
    <lineage>
        <taxon>Bacteria</taxon>
        <taxon>Pseudomonadati</taxon>
        <taxon>Bacteroidota</taxon>
        <taxon>Chitinophagia</taxon>
        <taxon>Chitinophagales</taxon>
        <taxon>Chitinophagaceae</taxon>
        <taxon>Chitinophaga</taxon>
    </lineage>
</organism>
<dbReference type="AlphaFoldDB" id="A0A562SN17"/>
<protein>
    <submittedName>
        <fullName evidence="7">RNA polymerase sigma-70 factor (ECF subfamily)</fullName>
    </submittedName>
</protein>